<evidence type="ECO:0000256" key="1">
    <source>
        <dbReference type="SAM" id="MobiDB-lite"/>
    </source>
</evidence>
<dbReference type="AlphaFoldDB" id="A0A217EVW6"/>
<reference evidence="2" key="1">
    <citation type="submission" date="2016-11" db="EMBL/GenBank/DDBJ databases">
        <title>Evolution of class 1 integrons: mobilization and dispersal via food-borne bacteria.</title>
        <authorList>
            <person name="Ghaly T.M."/>
            <person name="Chow L."/>
            <person name="Asher A.J."/>
            <person name="Waldron L.S."/>
            <person name="Gillings M.R."/>
        </authorList>
    </citation>
    <scope>NUCLEOTIDE SEQUENCE</scope>
    <source>
        <strain evidence="2">MN201516</strain>
        <plasmid evidence="2">pOP-I</plasmid>
    </source>
</reference>
<evidence type="ECO:0000313" key="2">
    <source>
        <dbReference type="EMBL" id="ARB02483.1"/>
    </source>
</evidence>
<protein>
    <submittedName>
        <fullName evidence="2">Plasmid SOS inhibition protein PsiA</fullName>
    </submittedName>
</protein>
<gene>
    <name evidence="2" type="primary">psiA</name>
</gene>
<keyword evidence="2" id="KW-0614">Plasmid</keyword>
<dbReference type="EMBL" id="KY126370">
    <property type="protein sequence ID" value="ARB02483.1"/>
    <property type="molecule type" value="Genomic_DNA"/>
</dbReference>
<dbReference type="InterPro" id="IPR009713">
    <property type="entry name" value="Uncharacterised_PsiA"/>
</dbReference>
<geneLocation type="plasmid" evidence="2">
    <name>pOP-I</name>
</geneLocation>
<dbReference type="RefSeq" id="WP_172689597.1">
    <property type="nucleotide sequence ID" value="NZ_KY126370.1"/>
</dbReference>
<name>A0A217EVW6_ENTCL</name>
<accession>A0A217EVW6</accession>
<proteinExistence type="predicted"/>
<dbReference type="Pfam" id="PF06952">
    <property type="entry name" value="PsiA"/>
    <property type="match status" value="1"/>
</dbReference>
<organism evidence="2">
    <name type="scientific">Enterobacter cloacae subsp. cloacae</name>
    <dbReference type="NCBI Taxonomy" id="336306"/>
    <lineage>
        <taxon>Bacteria</taxon>
        <taxon>Pseudomonadati</taxon>
        <taxon>Pseudomonadota</taxon>
        <taxon>Gammaproteobacteria</taxon>
        <taxon>Enterobacterales</taxon>
        <taxon>Enterobacteriaceae</taxon>
        <taxon>Enterobacter</taxon>
        <taxon>Enterobacter cloacae complex</taxon>
    </lineage>
</organism>
<feature type="region of interest" description="Disordered" evidence="1">
    <location>
        <begin position="124"/>
        <end position="144"/>
    </location>
</feature>
<sequence length="243" mass="28594">MIPRHLSLVTQLPEREAALRAIIAVEEGSEQNGSRHPKPYPYARAFFRILTGSSKISGKAINQVRGAYWLKFDKISLARYEEAFDILISSRGRLCYPPLGTDMVQNLFPEQAFSISERHTQREVREENLYSRQESRRHREKEDKYQNRVGQAEIDLAFQTPETLRAWYESWSQQDIRDYDIQRMLWAWTERSPSLSHLVKAYYDRAHEIVLDVHDVAESSTPAEKELERWMVPNKITLRSVWP</sequence>